<comment type="caution">
    <text evidence="1">The sequence shown here is derived from an EMBL/GenBank/DDBJ whole genome shotgun (WGS) entry which is preliminary data.</text>
</comment>
<protein>
    <submittedName>
        <fullName evidence="1">Uncharacterized protein</fullName>
    </submittedName>
</protein>
<keyword evidence="2" id="KW-1185">Reference proteome</keyword>
<dbReference type="Proteomes" id="UP001597041">
    <property type="component" value="Unassembled WGS sequence"/>
</dbReference>
<gene>
    <name evidence="1" type="ORF">ACFQ19_16510</name>
</gene>
<organism evidence="1 2">
    <name type="scientific">Oceanobacillus locisalsi</name>
    <dbReference type="NCBI Taxonomy" id="546107"/>
    <lineage>
        <taxon>Bacteria</taxon>
        <taxon>Bacillati</taxon>
        <taxon>Bacillota</taxon>
        <taxon>Bacilli</taxon>
        <taxon>Bacillales</taxon>
        <taxon>Bacillaceae</taxon>
        <taxon>Oceanobacillus</taxon>
    </lineage>
</organism>
<dbReference type="EMBL" id="JBHTKK010000025">
    <property type="protein sequence ID" value="MFD1067612.1"/>
    <property type="molecule type" value="Genomic_DNA"/>
</dbReference>
<accession>A0ABW3NII6</accession>
<name>A0ABW3NII6_9BACI</name>
<dbReference type="RefSeq" id="WP_379593748.1">
    <property type="nucleotide sequence ID" value="NZ_JBHTKK010000025.1"/>
</dbReference>
<sequence>MRKLNEMSKEEMDNLDLIINLISYSKKLERMIIQFRSEVNALTPAGENLPYFELHSDIYENFFDYPTIIRYQKYIELYFDMEDL</sequence>
<evidence type="ECO:0000313" key="1">
    <source>
        <dbReference type="EMBL" id="MFD1067612.1"/>
    </source>
</evidence>
<proteinExistence type="predicted"/>
<evidence type="ECO:0000313" key="2">
    <source>
        <dbReference type="Proteomes" id="UP001597041"/>
    </source>
</evidence>
<reference evidence="2" key="1">
    <citation type="journal article" date="2019" name="Int. J. Syst. Evol. Microbiol.">
        <title>The Global Catalogue of Microorganisms (GCM) 10K type strain sequencing project: providing services to taxonomists for standard genome sequencing and annotation.</title>
        <authorList>
            <consortium name="The Broad Institute Genomics Platform"/>
            <consortium name="The Broad Institute Genome Sequencing Center for Infectious Disease"/>
            <person name="Wu L."/>
            <person name="Ma J."/>
        </authorList>
    </citation>
    <scope>NUCLEOTIDE SEQUENCE [LARGE SCALE GENOMIC DNA]</scope>
    <source>
        <strain evidence="2">CCUG 56608</strain>
    </source>
</reference>